<keyword evidence="2" id="KW-0808">Transferase</keyword>
<evidence type="ECO:0000313" key="3">
    <source>
        <dbReference type="Proteomes" id="UP000005555"/>
    </source>
</evidence>
<dbReference type="EMBL" id="AAPI01000001">
    <property type="protein sequence ID" value="EAS47919.1"/>
    <property type="molecule type" value="Genomic_DNA"/>
</dbReference>
<accession>Q1YUY9</accession>
<keyword evidence="1" id="KW-0812">Transmembrane</keyword>
<dbReference type="HOGENOM" id="CLU_1335912_0_0_6"/>
<dbReference type="Proteomes" id="UP000005555">
    <property type="component" value="Unassembled WGS sequence"/>
</dbReference>
<proteinExistence type="predicted"/>
<keyword evidence="1" id="KW-0472">Membrane</keyword>
<comment type="caution">
    <text evidence="2">The sequence shown here is derived from an EMBL/GenBank/DDBJ whole genome shotgun (WGS) entry which is preliminary data.</text>
</comment>
<evidence type="ECO:0000313" key="2">
    <source>
        <dbReference type="EMBL" id="EAS47919.1"/>
    </source>
</evidence>
<dbReference type="AlphaFoldDB" id="Q1YUY9"/>
<dbReference type="GO" id="GO:0016740">
    <property type="term" value="F:transferase activity"/>
    <property type="evidence" value="ECO:0007669"/>
    <property type="project" value="UniProtKB-KW"/>
</dbReference>
<gene>
    <name evidence="2" type="ORF">GB2207_08921</name>
</gene>
<protein>
    <submittedName>
        <fullName evidence="2">Protoheme IX farnesyltransferase</fullName>
    </submittedName>
</protein>
<organism evidence="2 3">
    <name type="scientific">gamma proteobacterium HTCC2207</name>
    <dbReference type="NCBI Taxonomy" id="314287"/>
    <lineage>
        <taxon>Bacteria</taxon>
        <taxon>Pseudomonadati</taxon>
        <taxon>Pseudomonadota</taxon>
        <taxon>Gammaproteobacteria</taxon>
        <taxon>Cellvibrionales</taxon>
        <taxon>Porticoccaceae</taxon>
        <taxon>SAR92 clade</taxon>
    </lineage>
</organism>
<dbReference type="OrthoDB" id="9785445at2"/>
<sequence length="205" mass="23042">MSDAQGTQGPRNRGMQIQIWIMLIMVGGVMLAGTLMQPQSEEQRQQLMELLGTTNQGNLVKPAVDAGSIFPTNPDKAEKWKIVIAGGESCDAGCNQVILDTRSVHILMGKLVRRAERVYLADTEQLQQQEFDDLSLAHPHLTIRTDGLSEFKQMLKNTSADWDMADTRYFVVTPDAEVILYFTQDDDVMGLLEDMKHLLKYSPDR</sequence>
<keyword evidence="1" id="KW-1133">Transmembrane helix</keyword>
<evidence type="ECO:0000256" key="1">
    <source>
        <dbReference type="SAM" id="Phobius"/>
    </source>
</evidence>
<keyword evidence="3" id="KW-1185">Reference proteome</keyword>
<feature type="transmembrane region" description="Helical" evidence="1">
    <location>
        <begin position="17"/>
        <end position="36"/>
    </location>
</feature>
<reference evidence="2 3" key="1">
    <citation type="submission" date="2006-03" db="EMBL/GenBank/DDBJ databases">
        <authorList>
            <person name="Giovannoni S.J."/>
            <person name="Cho J.-C."/>
            <person name="Ferriera S."/>
            <person name="Johnson J."/>
            <person name="Kravitz S."/>
            <person name="Halpern A."/>
            <person name="Remington K."/>
            <person name="Beeson K."/>
            <person name="Tran B."/>
            <person name="Rogers Y.-H."/>
            <person name="Friedman R."/>
            <person name="Venter J.C."/>
        </authorList>
    </citation>
    <scope>NUCLEOTIDE SEQUENCE [LARGE SCALE GENOMIC DNA]</scope>
    <source>
        <strain evidence="2 3">HTCC2207</strain>
    </source>
</reference>
<name>Q1YUY9_9GAMM</name>
<dbReference type="STRING" id="314287.GB2207_08921"/>